<sequence length="254" mass="25960">MNPLSPVVHGLLFLAGFAGGFIDAIAGGGGLITVPALLATGMPPQVVLGTNKLQSSCGTSIAVWRYARAGLMETPGLRLAVVMAFLASMAGAQAVSILSKDLLKQLIPWLLAAVAVYTALNRRFGVETGKPKMSPVVFAAVFGIAIGFYDGFFGPGTGSFWTLATVALLGLELKGATGYTKAANLASNLGSLGIFLAHGSVHFSAAGAMIGGQVIGARLGAGLVVKKGAGLIRPVFLAVVFAMTAKLLWDAWRG</sequence>
<evidence type="ECO:0000256" key="7">
    <source>
        <dbReference type="ARBA" id="ARBA00023136"/>
    </source>
</evidence>
<protein>
    <recommendedName>
        <fullName evidence="8">Probable membrane transporter protein</fullName>
    </recommendedName>
</protein>
<evidence type="ECO:0000256" key="4">
    <source>
        <dbReference type="ARBA" id="ARBA00022475"/>
    </source>
</evidence>
<keyword evidence="3" id="KW-0813">Transport</keyword>
<evidence type="ECO:0000313" key="10">
    <source>
        <dbReference type="Proteomes" id="UP001320876"/>
    </source>
</evidence>
<gene>
    <name evidence="9" type="ORF">OKA05_14560</name>
</gene>
<feature type="transmembrane region" description="Helical" evidence="8">
    <location>
        <begin position="231"/>
        <end position="249"/>
    </location>
</feature>
<feature type="transmembrane region" description="Helical" evidence="8">
    <location>
        <begin position="102"/>
        <end position="120"/>
    </location>
</feature>
<evidence type="ECO:0000256" key="1">
    <source>
        <dbReference type="ARBA" id="ARBA00004651"/>
    </source>
</evidence>
<comment type="subcellular location">
    <subcellularLocation>
        <location evidence="1 8">Cell membrane</location>
        <topology evidence="1 8">Multi-pass membrane protein</topology>
    </subcellularLocation>
</comment>
<dbReference type="PANTHER" id="PTHR30269">
    <property type="entry name" value="TRANSMEMBRANE PROTEIN YFCA"/>
    <property type="match status" value="1"/>
</dbReference>
<accession>A0ABT3GJZ0</accession>
<dbReference type="InterPro" id="IPR002781">
    <property type="entry name" value="TM_pro_TauE-like"/>
</dbReference>
<evidence type="ECO:0000256" key="5">
    <source>
        <dbReference type="ARBA" id="ARBA00022692"/>
    </source>
</evidence>
<evidence type="ECO:0000313" key="9">
    <source>
        <dbReference type="EMBL" id="MCW1923786.1"/>
    </source>
</evidence>
<dbReference type="EMBL" id="JAPDDT010000005">
    <property type="protein sequence ID" value="MCW1923786.1"/>
    <property type="molecule type" value="Genomic_DNA"/>
</dbReference>
<keyword evidence="5 8" id="KW-0812">Transmembrane</keyword>
<reference evidence="9 10" key="1">
    <citation type="submission" date="2022-10" db="EMBL/GenBank/DDBJ databases">
        <title>Luteolibacter arcticus strain CCTCC AB 2014275, whole genome shotgun sequencing project.</title>
        <authorList>
            <person name="Zhao G."/>
            <person name="Shen L."/>
        </authorList>
    </citation>
    <scope>NUCLEOTIDE SEQUENCE [LARGE SCALE GENOMIC DNA]</scope>
    <source>
        <strain evidence="9 10">CCTCC AB 2014275</strain>
    </source>
</reference>
<feature type="transmembrane region" description="Helical" evidence="8">
    <location>
        <begin position="12"/>
        <end position="38"/>
    </location>
</feature>
<dbReference type="InterPro" id="IPR052017">
    <property type="entry name" value="TSUP"/>
</dbReference>
<comment type="caution">
    <text evidence="9">The sequence shown here is derived from an EMBL/GenBank/DDBJ whole genome shotgun (WGS) entry which is preliminary data.</text>
</comment>
<feature type="transmembrane region" description="Helical" evidence="8">
    <location>
        <begin position="77"/>
        <end position="96"/>
    </location>
</feature>
<comment type="similarity">
    <text evidence="2 8">Belongs to the 4-toluene sulfonate uptake permease (TSUP) (TC 2.A.102) family.</text>
</comment>
<organism evidence="9 10">
    <name type="scientific">Luteolibacter arcticus</name>
    <dbReference type="NCBI Taxonomy" id="1581411"/>
    <lineage>
        <taxon>Bacteria</taxon>
        <taxon>Pseudomonadati</taxon>
        <taxon>Verrucomicrobiota</taxon>
        <taxon>Verrucomicrobiia</taxon>
        <taxon>Verrucomicrobiales</taxon>
        <taxon>Verrucomicrobiaceae</taxon>
        <taxon>Luteolibacter</taxon>
    </lineage>
</organism>
<evidence type="ECO:0000256" key="6">
    <source>
        <dbReference type="ARBA" id="ARBA00022989"/>
    </source>
</evidence>
<feature type="transmembrane region" description="Helical" evidence="8">
    <location>
        <begin position="189"/>
        <end position="211"/>
    </location>
</feature>
<dbReference type="Pfam" id="PF01925">
    <property type="entry name" value="TauE"/>
    <property type="match status" value="1"/>
</dbReference>
<evidence type="ECO:0000256" key="2">
    <source>
        <dbReference type="ARBA" id="ARBA00009142"/>
    </source>
</evidence>
<dbReference type="RefSeq" id="WP_264487894.1">
    <property type="nucleotide sequence ID" value="NZ_JAPDDT010000005.1"/>
</dbReference>
<evidence type="ECO:0000256" key="3">
    <source>
        <dbReference type="ARBA" id="ARBA00022448"/>
    </source>
</evidence>
<keyword evidence="4 8" id="KW-1003">Cell membrane</keyword>
<dbReference type="Proteomes" id="UP001320876">
    <property type="component" value="Unassembled WGS sequence"/>
</dbReference>
<name>A0ABT3GJZ0_9BACT</name>
<proteinExistence type="inferred from homology"/>
<keyword evidence="10" id="KW-1185">Reference proteome</keyword>
<keyword evidence="6 8" id="KW-1133">Transmembrane helix</keyword>
<evidence type="ECO:0000256" key="8">
    <source>
        <dbReference type="RuleBase" id="RU363041"/>
    </source>
</evidence>
<dbReference type="PANTHER" id="PTHR30269:SF0">
    <property type="entry name" value="MEMBRANE TRANSPORTER PROTEIN YFCA-RELATED"/>
    <property type="match status" value="1"/>
</dbReference>
<keyword evidence="7 8" id="KW-0472">Membrane</keyword>
<feature type="transmembrane region" description="Helical" evidence="8">
    <location>
        <begin position="132"/>
        <end position="152"/>
    </location>
</feature>